<name>A0ABS9JCC2_9ACTN</name>
<keyword evidence="3" id="KW-0963">Cytoplasm</keyword>
<evidence type="ECO:0000256" key="4">
    <source>
        <dbReference type="ARBA" id="ARBA00023203"/>
    </source>
</evidence>
<comment type="subcellular location">
    <subcellularLocation>
        <location evidence="1">Cytoplasm</location>
        <location evidence="1">Cytoskeleton</location>
    </subcellularLocation>
</comment>
<comment type="caution">
    <text evidence="6">The sequence shown here is derived from an EMBL/GenBank/DDBJ whole genome shotgun (WGS) entry which is preliminary data.</text>
</comment>
<dbReference type="PANTHER" id="PTHR11604">
    <property type="entry name" value="PROFILIN"/>
    <property type="match status" value="1"/>
</dbReference>
<dbReference type="Proteomes" id="UP001299012">
    <property type="component" value="Unassembled WGS sequence"/>
</dbReference>
<evidence type="ECO:0000256" key="5">
    <source>
        <dbReference type="ARBA" id="ARBA00023212"/>
    </source>
</evidence>
<reference evidence="6 7" key="1">
    <citation type="submission" date="2022-01" db="EMBL/GenBank/DDBJ databases">
        <title>Draft Genome Sequences of Seven Type Strains of the Genus Streptomyces.</title>
        <authorList>
            <person name="Aziz S."/>
            <person name="Coretto E."/>
            <person name="Chronakova A."/>
            <person name="Sproer C."/>
            <person name="Huber K."/>
            <person name="Nouioui I."/>
            <person name="Gross H."/>
        </authorList>
    </citation>
    <scope>NUCLEOTIDE SEQUENCE [LARGE SCALE GENOMIC DNA]</scope>
    <source>
        <strain evidence="6 7">DSM 41685</strain>
    </source>
</reference>
<dbReference type="SUPFAM" id="SSF55770">
    <property type="entry name" value="Profilin (actin-binding protein)"/>
    <property type="match status" value="1"/>
</dbReference>
<dbReference type="SMART" id="SM00392">
    <property type="entry name" value="PROF"/>
    <property type="match status" value="1"/>
</dbReference>
<keyword evidence="5" id="KW-0206">Cytoskeleton</keyword>
<proteinExistence type="inferred from homology"/>
<protein>
    <submittedName>
        <fullName evidence="6">Profilin</fullName>
    </submittedName>
</protein>
<gene>
    <name evidence="6" type="ORF">L0F81_07890</name>
</gene>
<evidence type="ECO:0000313" key="6">
    <source>
        <dbReference type="EMBL" id="MCG0063207.1"/>
    </source>
</evidence>
<keyword evidence="7" id="KW-1185">Reference proteome</keyword>
<comment type="similarity">
    <text evidence="2">Belongs to the profilin family.</text>
</comment>
<dbReference type="EMBL" id="JAKKZF010000018">
    <property type="protein sequence ID" value="MCG0063207.1"/>
    <property type="molecule type" value="Genomic_DNA"/>
</dbReference>
<dbReference type="InterPro" id="IPR048278">
    <property type="entry name" value="PFN"/>
</dbReference>
<dbReference type="InterPro" id="IPR036140">
    <property type="entry name" value="PFN_sf"/>
</dbReference>
<evidence type="ECO:0000256" key="1">
    <source>
        <dbReference type="ARBA" id="ARBA00004245"/>
    </source>
</evidence>
<dbReference type="CDD" id="cd00148">
    <property type="entry name" value="PROF"/>
    <property type="match status" value="1"/>
</dbReference>
<dbReference type="RefSeq" id="WP_086696613.1">
    <property type="nucleotide sequence ID" value="NZ_JAKKZF010000018.1"/>
</dbReference>
<evidence type="ECO:0000256" key="2">
    <source>
        <dbReference type="ARBA" id="ARBA00010058"/>
    </source>
</evidence>
<dbReference type="InterPro" id="IPR005455">
    <property type="entry name" value="PFN_euk"/>
</dbReference>
<keyword evidence="4" id="KW-0009">Actin-binding</keyword>
<dbReference type="PANTHER" id="PTHR11604:SF0">
    <property type="entry name" value="PROFILIN"/>
    <property type="match status" value="1"/>
</dbReference>
<evidence type="ECO:0000313" key="7">
    <source>
        <dbReference type="Proteomes" id="UP001299012"/>
    </source>
</evidence>
<organism evidence="6 7">
    <name type="scientific">Streptomyces tricolor</name>
    <dbReference type="NCBI Taxonomy" id="68277"/>
    <lineage>
        <taxon>Bacteria</taxon>
        <taxon>Bacillati</taxon>
        <taxon>Actinomycetota</taxon>
        <taxon>Actinomycetes</taxon>
        <taxon>Kitasatosporales</taxon>
        <taxon>Streptomycetaceae</taxon>
        <taxon>Streptomyces</taxon>
        <taxon>Streptomyces violaceoruber group</taxon>
    </lineage>
</organism>
<sequence length="104" mass="11104">MSSWQECVDDHLIGTVSPREGAAIASGFTDNEKIFKEGIDANSRKYLVVHANESSIYGKAGTRGICCVKTTQAILVGVYEPPVVPGAAAAHVEKVADYLIDMGY</sequence>
<evidence type="ECO:0000256" key="3">
    <source>
        <dbReference type="ARBA" id="ARBA00022490"/>
    </source>
</evidence>
<dbReference type="Pfam" id="PF00235">
    <property type="entry name" value="Profilin"/>
    <property type="match status" value="1"/>
</dbReference>
<dbReference type="Gene3D" id="3.30.450.30">
    <property type="entry name" value="Dynein light chain 2a, cytoplasmic"/>
    <property type="match status" value="1"/>
</dbReference>
<accession>A0ABS9JCC2</accession>